<reference evidence="2 3" key="1">
    <citation type="submission" date="2009-04" db="EMBL/GenBank/DDBJ databases">
        <authorList>
            <person name="Reysenbach A.-L."/>
            <person name="Heidelberg J.F."/>
            <person name="Nelson W.C."/>
        </authorList>
    </citation>
    <scope>NUCLEOTIDE SEQUENCE [LARGE SCALE GENOMIC DNA]</scope>
    <source>
        <strain evidence="2 3">SS-5</strain>
    </source>
</reference>
<feature type="transmembrane region" description="Helical" evidence="1">
    <location>
        <begin position="5"/>
        <end position="25"/>
    </location>
</feature>
<accession>C4FHU9</accession>
<proteinExistence type="predicted"/>
<sequence length="73" mass="8061">MIRVLYILGIIIGLYAIFNNLPYIFSVNFSDPGLAIAKILVSLFPVIAGGVIVYVSGYNLYLSFKKKDESKEG</sequence>
<evidence type="ECO:0000313" key="2">
    <source>
        <dbReference type="EMBL" id="EEP61359.1"/>
    </source>
</evidence>
<keyword evidence="1" id="KW-0472">Membrane</keyword>
<dbReference type="RefSeq" id="WP_007545527.1">
    <property type="nucleotide sequence ID" value="NZ_ABZS01000007.1"/>
</dbReference>
<dbReference type="OrthoDB" id="15321at2"/>
<gene>
    <name evidence="2" type="ORF">SULYE_0128</name>
</gene>
<dbReference type="Proteomes" id="UP000005540">
    <property type="component" value="Unassembled WGS sequence"/>
</dbReference>
<keyword evidence="1" id="KW-1133">Transmembrane helix</keyword>
<feature type="transmembrane region" description="Helical" evidence="1">
    <location>
        <begin position="37"/>
        <end position="61"/>
    </location>
</feature>
<organism evidence="2 3">
    <name type="scientific">Sulfurihydrogenibium yellowstonense SS-5</name>
    <dbReference type="NCBI Taxonomy" id="432331"/>
    <lineage>
        <taxon>Bacteria</taxon>
        <taxon>Pseudomonadati</taxon>
        <taxon>Aquificota</taxon>
        <taxon>Aquificia</taxon>
        <taxon>Aquificales</taxon>
        <taxon>Hydrogenothermaceae</taxon>
        <taxon>Sulfurihydrogenibium</taxon>
    </lineage>
</organism>
<protein>
    <submittedName>
        <fullName evidence="2">Uncharacterized protein</fullName>
    </submittedName>
</protein>
<keyword evidence="3" id="KW-1185">Reference proteome</keyword>
<name>C4FHU9_9AQUI</name>
<dbReference type="EMBL" id="ABZS01000007">
    <property type="protein sequence ID" value="EEP61359.1"/>
    <property type="molecule type" value="Genomic_DNA"/>
</dbReference>
<evidence type="ECO:0000313" key="3">
    <source>
        <dbReference type="Proteomes" id="UP000005540"/>
    </source>
</evidence>
<evidence type="ECO:0000256" key="1">
    <source>
        <dbReference type="SAM" id="Phobius"/>
    </source>
</evidence>
<comment type="caution">
    <text evidence="2">The sequence shown here is derived from an EMBL/GenBank/DDBJ whole genome shotgun (WGS) entry which is preliminary data.</text>
</comment>
<keyword evidence="1" id="KW-0812">Transmembrane</keyword>
<dbReference type="AlphaFoldDB" id="C4FHU9"/>